<evidence type="ECO:0000259" key="4">
    <source>
        <dbReference type="SMART" id="SM00244"/>
    </source>
</evidence>
<dbReference type="PANTHER" id="PTHR43327:SF10">
    <property type="entry name" value="STOMATIN-LIKE PROTEIN 2, MITOCHONDRIAL"/>
    <property type="match status" value="1"/>
</dbReference>
<sequence length="325" mass="36685">MFSGVFTAFTIIVFVLGIFIYRTFIIVHMREACVKERFGKFSGVLKPGFHFLIPFLDKIAYRHEMREQVLDIPSQSCITRDNIQVEVDGVVYLRIIDPEKASYGIEDYRRASINLAQTTMRSEIGKISLEMTFAERETINVAIVKEIDKASDPWGVKVLRYEIKNITPSAKVIETLEKQMEAERTKRAEITLANAEKESVINISEGQQLEAINISEGEKQKRILEATGKARQISLLAESTAKGIKMIAEAISTPGGQEAVKMRIVEQYIEEFAKILKTTNTTVVPSQLANIKGFFEGVHKVSSEVSRKKYPPPRLSKTPKNLPQI</sequence>
<dbReference type="InterPro" id="IPR032435">
    <property type="entry name" value="STML2-like_C"/>
</dbReference>
<feature type="transmembrane region" description="Helical" evidence="3">
    <location>
        <begin position="6"/>
        <end position="27"/>
    </location>
</feature>
<dbReference type="SUPFAM" id="SSF117892">
    <property type="entry name" value="Band 7/SPFH domain"/>
    <property type="match status" value="1"/>
</dbReference>
<dbReference type="InterPro" id="IPR001107">
    <property type="entry name" value="Band_7"/>
</dbReference>
<dbReference type="PRINTS" id="PR00721">
    <property type="entry name" value="STOMATIN"/>
</dbReference>
<dbReference type="SMART" id="SM00244">
    <property type="entry name" value="PHB"/>
    <property type="match status" value="1"/>
</dbReference>
<dbReference type="Gene3D" id="3.30.479.30">
    <property type="entry name" value="Band 7 domain"/>
    <property type="match status" value="1"/>
</dbReference>
<reference evidence="5 6" key="1">
    <citation type="submission" date="2024-09" db="EMBL/GenBank/DDBJ databases">
        <title>Laminarin stimulates single cell rates of sulfate reduction while oxygen inhibits transcriptomic activity in coastal marine sediment.</title>
        <authorList>
            <person name="Lindsay M."/>
            <person name="Orcutt B."/>
            <person name="Emerson D."/>
            <person name="Stepanauskas R."/>
            <person name="D'Angelo T."/>
        </authorList>
    </citation>
    <scope>NUCLEOTIDE SEQUENCE [LARGE SCALE GENOMIC DNA]</scope>
    <source>
        <strain evidence="5">SAG AM-311-K15</strain>
    </source>
</reference>
<dbReference type="InterPro" id="IPR036013">
    <property type="entry name" value="Band_7/SPFH_dom_sf"/>
</dbReference>
<proteinExistence type="inferred from homology"/>
<evidence type="ECO:0000256" key="3">
    <source>
        <dbReference type="SAM" id="Phobius"/>
    </source>
</evidence>
<dbReference type="Proteomes" id="UP001594351">
    <property type="component" value="Unassembled WGS sequence"/>
</dbReference>
<evidence type="ECO:0000313" key="6">
    <source>
        <dbReference type="Proteomes" id="UP001594351"/>
    </source>
</evidence>
<protein>
    <submittedName>
        <fullName evidence="5">SPFH domain-containing protein</fullName>
    </submittedName>
</protein>
<comment type="similarity">
    <text evidence="1">Belongs to the band 7/mec-2 family.</text>
</comment>
<dbReference type="InterPro" id="IPR050710">
    <property type="entry name" value="Band7/mec-2_domain"/>
</dbReference>
<dbReference type="EMBL" id="JBHPBY010000670">
    <property type="protein sequence ID" value="MFC1853985.1"/>
    <property type="molecule type" value="Genomic_DNA"/>
</dbReference>
<dbReference type="CDD" id="cd08829">
    <property type="entry name" value="SPFH_paraslipin"/>
    <property type="match status" value="1"/>
</dbReference>
<accession>A0ABV6Z6B8</accession>
<keyword evidence="3" id="KW-0472">Membrane</keyword>
<dbReference type="Pfam" id="PF01145">
    <property type="entry name" value="Band_7"/>
    <property type="match status" value="1"/>
</dbReference>
<name>A0ABV6Z6B8_UNCC1</name>
<keyword evidence="3" id="KW-0812">Transmembrane</keyword>
<evidence type="ECO:0000256" key="2">
    <source>
        <dbReference type="SAM" id="MobiDB-lite"/>
    </source>
</evidence>
<feature type="domain" description="Band 7" evidence="4">
    <location>
        <begin position="22"/>
        <end position="180"/>
    </location>
</feature>
<gene>
    <name evidence="5" type="ORF">ACFL27_27690</name>
</gene>
<dbReference type="PANTHER" id="PTHR43327">
    <property type="entry name" value="STOMATIN-LIKE PROTEIN 2, MITOCHONDRIAL"/>
    <property type="match status" value="1"/>
</dbReference>
<evidence type="ECO:0000313" key="5">
    <source>
        <dbReference type="EMBL" id="MFC1853985.1"/>
    </source>
</evidence>
<keyword evidence="6" id="KW-1185">Reference proteome</keyword>
<feature type="region of interest" description="Disordered" evidence="2">
    <location>
        <begin position="306"/>
        <end position="325"/>
    </location>
</feature>
<dbReference type="Pfam" id="PF16200">
    <property type="entry name" value="Band_7_C"/>
    <property type="match status" value="1"/>
</dbReference>
<keyword evidence="3" id="KW-1133">Transmembrane helix</keyword>
<organism evidence="5 6">
    <name type="scientific">candidate division CSSED10-310 bacterium</name>
    <dbReference type="NCBI Taxonomy" id="2855610"/>
    <lineage>
        <taxon>Bacteria</taxon>
        <taxon>Bacteria division CSSED10-310</taxon>
    </lineage>
</organism>
<dbReference type="InterPro" id="IPR001972">
    <property type="entry name" value="Stomatin_HflK_fam"/>
</dbReference>
<evidence type="ECO:0000256" key="1">
    <source>
        <dbReference type="ARBA" id="ARBA00008164"/>
    </source>
</evidence>
<comment type="caution">
    <text evidence="5">The sequence shown here is derived from an EMBL/GenBank/DDBJ whole genome shotgun (WGS) entry which is preliminary data.</text>
</comment>